<dbReference type="PaxDb" id="411902-CLOBOL_06531"/>
<gene>
    <name evidence="1" type="ORF">CLOBOL_06531</name>
</gene>
<comment type="caution">
    <text evidence="1">The sequence shown here is derived from an EMBL/GenBank/DDBJ whole genome shotgun (WGS) entry which is preliminary data.</text>
</comment>
<dbReference type="HOGENOM" id="CLU_3355415_0_0_9"/>
<evidence type="ECO:0000313" key="1">
    <source>
        <dbReference type="EMBL" id="EDP13208.1"/>
    </source>
</evidence>
<name>A8S389_ENTBW</name>
<dbReference type="EMBL" id="ABCC02000055">
    <property type="protein sequence ID" value="EDP13208.1"/>
    <property type="molecule type" value="Genomic_DNA"/>
</dbReference>
<accession>A8S389</accession>
<dbReference type="Proteomes" id="UP000005396">
    <property type="component" value="Unassembled WGS sequence"/>
</dbReference>
<protein>
    <submittedName>
        <fullName evidence="1">Uncharacterized protein</fullName>
    </submittedName>
</protein>
<organism evidence="1 2">
    <name type="scientific">Enterocloster bolteae (strain ATCC BAA-613 / DSM 15670 / CCUG 46953 / JCM 12243 / WAL 16351)</name>
    <name type="common">Clostridium bolteae</name>
    <dbReference type="NCBI Taxonomy" id="411902"/>
    <lineage>
        <taxon>Bacteria</taxon>
        <taxon>Bacillati</taxon>
        <taxon>Bacillota</taxon>
        <taxon>Clostridia</taxon>
        <taxon>Lachnospirales</taxon>
        <taxon>Lachnospiraceae</taxon>
        <taxon>Enterocloster</taxon>
    </lineage>
</organism>
<proteinExistence type="predicted"/>
<sequence length="36" mass="3542">MFDGKGGCPAPSSCCGLLLKHILEGLGVTALPGSDP</sequence>
<reference evidence="1 2" key="2">
    <citation type="submission" date="2007-09" db="EMBL/GenBank/DDBJ databases">
        <title>Draft genome sequence of Clostridium bolteae (ATCC BAA-613).</title>
        <authorList>
            <person name="Sudarsanam P."/>
            <person name="Ley R."/>
            <person name="Guruge J."/>
            <person name="Turnbaugh P.J."/>
            <person name="Mahowald M."/>
            <person name="Liep D."/>
            <person name="Gordon J."/>
        </authorList>
    </citation>
    <scope>NUCLEOTIDE SEQUENCE [LARGE SCALE GENOMIC DNA]</scope>
    <source>
        <strain evidence="2">ATCC BAA-613 / DSM 15670 / CCUG 46953 / JCM 12243 / WAL 16351</strain>
    </source>
</reference>
<dbReference type="AlphaFoldDB" id="A8S389"/>
<evidence type="ECO:0000313" key="2">
    <source>
        <dbReference type="Proteomes" id="UP000005396"/>
    </source>
</evidence>
<reference evidence="1 2" key="1">
    <citation type="submission" date="2007-08" db="EMBL/GenBank/DDBJ databases">
        <authorList>
            <person name="Fulton L."/>
            <person name="Clifton S."/>
            <person name="Fulton B."/>
            <person name="Xu J."/>
            <person name="Minx P."/>
            <person name="Pepin K.H."/>
            <person name="Johnson M."/>
            <person name="Thiruvilangam P."/>
            <person name="Bhonagiri V."/>
            <person name="Nash W.E."/>
            <person name="Mardis E.R."/>
            <person name="Wilson R.K."/>
        </authorList>
    </citation>
    <scope>NUCLEOTIDE SEQUENCE [LARGE SCALE GENOMIC DNA]</scope>
    <source>
        <strain evidence="2">ATCC BAA-613 / DSM 15670 / CCUG 46953 / JCM 12243 / WAL 16351</strain>
    </source>
</reference>